<dbReference type="InParanoid" id="A0A194X8P3"/>
<proteinExistence type="inferred from homology"/>
<keyword evidence="9" id="KW-1185">Reference proteome</keyword>
<dbReference type="InterPro" id="IPR050493">
    <property type="entry name" value="FAD-dep_Monooxygenase_BioMet"/>
</dbReference>
<name>A0A194X8P3_MOLSC</name>
<dbReference type="GO" id="GO:0071949">
    <property type="term" value="F:FAD binding"/>
    <property type="evidence" value="ECO:0007669"/>
    <property type="project" value="InterPro"/>
</dbReference>
<dbReference type="AlphaFoldDB" id="A0A194X8P3"/>
<keyword evidence="6" id="KW-0732">Signal</keyword>
<sequence length="416" mass="45787">MANSPLDVAIIGAGLSGLALALALHQQSISCAVYEAREAPLNVGGALMLMPNGLKVLGKLGVYDSLQKRGYNFEHIYIQDVDSGKILEKIDYGNVERYGFQALRLYRYIVLEELLVAVKAKGIPIHFNKRFSHIVSETEDSVSWQFHDGSTETASLLIGADGIHSTVRSHLFPDIKPVFANMAAIVAAIPTAQLSLPPPTDPNLNSPSNTYPIPSGLTVPGLGAFVIAPQTHAGDEVMITVQRPMASTSISSSDKDALRSLLRQNSDRFPPIVQNAVREIPDAQLRIWHFYHIPRLERWMRGRVLIVGDSAHAIPPSGGQGANMAFEDVYLVALVLGRLGGKPSGGELERALLGWQRFRQRRVDRVLELNRQMDLRRMPSAGGGEEEEKVDMAEMFDWLFNIDFEEAVDECLEGVL</sequence>
<feature type="domain" description="FAD-binding" evidence="7">
    <location>
        <begin position="7"/>
        <end position="336"/>
    </location>
</feature>
<reference evidence="8 9" key="1">
    <citation type="submission" date="2015-10" db="EMBL/GenBank/DDBJ databases">
        <title>Full genome of DAOMC 229536 Phialocephala scopiformis, a fungal endophyte of spruce producing the potent anti-insectan compound rugulosin.</title>
        <authorList>
            <consortium name="DOE Joint Genome Institute"/>
            <person name="Walker A.K."/>
            <person name="Frasz S.L."/>
            <person name="Seifert K.A."/>
            <person name="Miller J.D."/>
            <person name="Mondo S.J."/>
            <person name="Labutti K."/>
            <person name="Lipzen A."/>
            <person name="Dockter R."/>
            <person name="Kennedy M."/>
            <person name="Grigoriev I.V."/>
            <person name="Spatafora J.W."/>
        </authorList>
    </citation>
    <scope>NUCLEOTIDE SEQUENCE [LARGE SCALE GENOMIC DNA]</scope>
    <source>
        <strain evidence="8 9">CBS 120377</strain>
    </source>
</reference>
<dbReference type="Gene3D" id="3.50.50.60">
    <property type="entry name" value="FAD/NAD(P)-binding domain"/>
    <property type="match status" value="1"/>
</dbReference>
<evidence type="ECO:0000256" key="5">
    <source>
        <dbReference type="ARBA" id="ARBA00023033"/>
    </source>
</evidence>
<dbReference type="SUPFAM" id="SSF51905">
    <property type="entry name" value="FAD/NAD(P)-binding domain"/>
    <property type="match status" value="1"/>
</dbReference>
<evidence type="ECO:0000256" key="2">
    <source>
        <dbReference type="ARBA" id="ARBA00022630"/>
    </source>
</evidence>
<evidence type="ECO:0000256" key="3">
    <source>
        <dbReference type="ARBA" id="ARBA00022827"/>
    </source>
</evidence>
<dbReference type="OrthoDB" id="16820at2759"/>
<organism evidence="8 9">
    <name type="scientific">Mollisia scopiformis</name>
    <name type="common">Conifer needle endophyte fungus</name>
    <name type="synonym">Phialocephala scopiformis</name>
    <dbReference type="NCBI Taxonomy" id="149040"/>
    <lineage>
        <taxon>Eukaryota</taxon>
        <taxon>Fungi</taxon>
        <taxon>Dikarya</taxon>
        <taxon>Ascomycota</taxon>
        <taxon>Pezizomycotina</taxon>
        <taxon>Leotiomycetes</taxon>
        <taxon>Helotiales</taxon>
        <taxon>Mollisiaceae</taxon>
        <taxon>Mollisia</taxon>
    </lineage>
</organism>
<evidence type="ECO:0000259" key="7">
    <source>
        <dbReference type="Pfam" id="PF01494"/>
    </source>
</evidence>
<comment type="similarity">
    <text evidence="1">Belongs to the paxM FAD-dependent monooxygenase family.</text>
</comment>
<dbReference type="RefSeq" id="XP_018070890.1">
    <property type="nucleotide sequence ID" value="XM_018211944.1"/>
</dbReference>
<keyword evidence="2" id="KW-0285">Flavoprotein</keyword>
<dbReference type="KEGG" id="psco:LY89DRAFT_647170"/>
<dbReference type="InterPro" id="IPR002938">
    <property type="entry name" value="FAD-bd"/>
</dbReference>
<keyword evidence="3" id="KW-0274">FAD</keyword>
<feature type="chain" id="PRO_5008268016" evidence="6">
    <location>
        <begin position="22"/>
        <end position="416"/>
    </location>
</feature>
<evidence type="ECO:0000256" key="6">
    <source>
        <dbReference type="SAM" id="SignalP"/>
    </source>
</evidence>
<evidence type="ECO:0000313" key="9">
    <source>
        <dbReference type="Proteomes" id="UP000070700"/>
    </source>
</evidence>
<dbReference type="InterPro" id="IPR036188">
    <property type="entry name" value="FAD/NAD-bd_sf"/>
</dbReference>
<accession>A0A194X8P3</accession>
<dbReference type="Proteomes" id="UP000070700">
    <property type="component" value="Unassembled WGS sequence"/>
</dbReference>
<dbReference type="GeneID" id="28821670"/>
<feature type="signal peptide" evidence="6">
    <location>
        <begin position="1"/>
        <end position="21"/>
    </location>
</feature>
<gene>
    <name evidence="8" type="ORF">LY89DRAFT_647170</name>
</gene>
<protein>
    <submittedName>
        <fullName evidence="8">FAD dependent oxidoreductase</fullName>
    </submittedName>
</protein>
<dbReference type="FunFam" id="3.50.50.60:FF:000156">
    <property type="entry name" value="Salicylate hydroxylase, putative"/>
    <property type="match status" value="1"/>
</dbReference>
<keyword evidence="5" id="KW-0503">Monooxygenase</keyword>
<keyword evidence="4" id="KW-0560">Oxidoreductase</keyword>
<dbReference type="EMBL" id="KQ947416">
    <property type="protein sequence ID" value="KUJ16535.1"/>
    <property type="molecule type" value="Genomic_DNA"/>
</dbReference>
<evidence type="ECO:0000256" key="1">
    <source>
        <dbReference type="ARBA" id="ARBA00007992"/>
    </source>
</evidence>
<dbReference type="PRINTS" id="PR00420">
    <property type="entry name" value="RNGMNOXGNASE"/>
</dbReference>
<dbReference type="PANTHER" id="PTHR13789:SF316">
    <property type="entry name" value="FAD-BINDING DOMAIN-CONTAINING PROTEIN"/>
    <property type="match status" value="1"/>
</dbReference>
<dbReference type="Pfam" id="PF01494">
    <property type="entry name" value="FAD_binding_3"/>
    <property type="match status" value="1"/>
</dbReference>
<evidence type="ECO:0000313" key="8">
    <source>
        <dbReference type="EMBL" id="KUJ16535.1"/>
    </source>
</evidence>
<dbReference type="GO" id="GO:0004497">
    <property type="term" value="F:monooxygenase activity"/>
    <property type="evidence" value="ECO:0007669"/>
    <property type="project" value="UniProtKB-KW"/>
</dbReference>
<dbReference type="PANTHER" id="PTHR13789">
    <property type="entry name" value="MONOOXYGENASE"/>
    <property type="match status" value="1"/>
</dbReference>
<evidence type="ECO:0000256" key="4">
    <source>
        <dbReference type="ARBA" id="ARBA00023002"/>
    </source>
</evidence>